<keyword evidence="6 7" id="KW-0472">Membrane</keyword>
<proteinExistence type="inferred from homology"/>
<keyword evidence="10" id="KW-1185">Reference proteome</keyword>
<feature type="transmembrane region" description="Helical" evidence="7">
    <location>
        <begin position="104"/>
        <end position="126"/>
    </location>
</feature>
<dbReference type="RefSeq" id="WP_053603664.1">
    <property type="nucleotide sequence ID" value="NZ_CP012600.1"/>
</dbReference>
<organism evidence="9 10">
    <name type="scientific">Bacillus gobiensis</name>
    <dbReference type="NCBI Taxonomy" id="1441095"/>
    <lineage>
        <taxon>Bacteria</taxon>
        <taxon>Bacillati</taxon>
        <taxon>Bacillota</taxon>
        <taxon>Bacilli</taxon>
        <taxon>Bacillales</taxon>
        <taxon>Bacillaceae</taxon>
        <taxon>Bacillus</taxon>
    </lineage>
</organism>
<keyword evidence="2 7" id="KW-0813">Transport</keyword>
<dbReference type="PATRIC" id="fig|1441095.3.peg.2188"/>
<dbReference type="CDD" id="cd06261">
    <property type="entry name" value="TM_PBP2"/>
    <property type="match status" value="1"/>
</dbReference>
<dbReference type="Pfam" id="PF00528">
    <property type="entry name" value="BPD_transp_1"/>
    <property type="match status" value="1"/>
</dbReference>
<evidence type="ECO:0000256" key="3">
    <source>
        <dbReference type="ARBA" id="ARBA00022475"/>
    </source>
</evidence>
<dbReference type="InterPro" id="IPR051393">
    <property type="entry name" value="ABC_transporter_permease"/>
</dbReference>
<evidence type="ECO:0000256" key="6">
    <source>
        <dbReference type="ARBA" id="ARBA00023136"/>
    </source>
</evidence>
<keyword evidence="3" id="KW-1003">Cell membrane</keyword>
<dbReference type="InterPro" id="IPR000515">
    <property type="entry name" value="MetI-like"/>
</dbReference>
<evidence type="ECO:0000259" key="8">
    <source>
        <dbReference type="PROSITE" id="PS50928"/>
    </source>
</evidence>
<evidence type="ECO:0000256" key="5">
    <source>
        <dbReference type="ARBA" id="ARBA00022989"/>
    </source>
</evidence>
<comment type="similarity">
    <text evidence="7">Belongs to the binding-protein-dependent transport system permease family.</text>
</comment>
<reference evidence="10" key="1">
    <citation type="submission" date="2015-08" db="EMBL/GenBank/DDBJ databases">
        <title>Genome sequencing project for genomic taxonomy and phylogenomics of Bacillus-like bacteria.</title>
        <authorList>
            <person name="Liu B."/>
            <person name="Wang J."/>
            <person name="Zhu Y."/>
            <person name="Liu G."/>
            <person name="Chen Q."/>
            <person name="Chen Z."/>
            <person name="Lan J."/>
            <person name="Che J."/>
            <person name="Ge C."/>
            <person name="Shi H."/>
            <person name="Pan Z."/>
            <person name="Liu X."/>
        </authorList>
    </citation>
    <scope>NUCLEOTIDE SEQUENCE [LARGE SCALE GENOMIC DNA]</scope>
    <source>
        <strain evidence="10">FJAT-4402</strain>
    </source>
</reference>
<dbReference type="SUPFAM" id="SSF161098">
    <property type="entry name" value="MetI-like"/>
    <property type="match status" value="1"/>
</dbReference>
<evidence type="ECO:0000313" key="9">
    <source>
        <dbReference type="EMBL" id="ALC81892.1"/>
    </source>
</evidence>
<feature type="transmembrane region" description="Helical" evidence="7">
    <location>
        <begin position="255"/>
        <end position="280"/>
    </location>
</feature>
<dbReference type="EMBL" id="CP012600">
    <property type="protein sequence ID" value="ALC81892.1"/>
    <property type="molecule type" value="Genomic_DNA"/>
</dbReference>
<feature type="transmembrane region" description="Helical" evidence="7">
    <location>
        <begin position="71"/>
        <end position="92"/>
    </location>
</feature>
<keyword evidence="4 7" id="KW-0812">Transmembrane</keyword>
<dbReference type="STRING" id="1441095.AM592_09940"/>
<keyword evidence="5 7" id="KW-1133">Transmembrane helix</keyword>
<name>A0A0M3R9R4_9BACI</name>
<dbReference type="OrthoDB" id="9785836at2"/>
<feature type="transmembrane region" description="Helical" evidence="7">
    <location>
        <begin position="12"/>
        <end position="30"/>
    </location>
</feature>
<feature type="transmembrane region" description="Helical" evidence="7">
    <location>
        <begin position="208"/>
        <end position="228"/>
    </location>
</feature>
<evidence type="ECO:0000313" key="10">
    <source>
        <dbReference type="Proteomes" id="UP000067625"/>
    </source>
</evidence>
<comment type="subcellular location">
    <subcellularLocation>
        <location evidence="1 7">Cell membrane</location>
        <topology evidence="1 7">Multi-pass membrane protein</topology>
    </subcellularLocation>
</comment>
<feature type="transmembrane region" description="Helical" evidence="7">
    <location>
        <begin position="168"/>
        <end position="187"/>
    </location>
</feature>
<accession>A0A0M3R9R4</accession>
<feature type="domain" description="ABC transmembrane type-1" evidence="8">
    <location>
        <begin position="67"/>
        <end position="281"/>
    </location>
</feature>
<sequence>MKLIQKHFSLYLMFVPILLYFCIFNFYPLISGFMMSLQKFRLIGDRPFVGLANYNTVLNDPAFWQSLTNTLWIGGGILLLGFVAPIITALALNEVLHIVFKRFIQTVIYIPHLFSWVVVGGIWIFILSPDGGLVNSILTLLGKEEITFLTNKDYARPIIILSAVWKDMGYNCIIYLAAITAINPTLYEAARIDGANRMQEIRHITLPQLIPTMKIVFLLNLMGVLRIFDQIFVMRNPAIAGQVDVLMTYVYEKGILNFNMGVASAASFLVIAATLVLVFITRKVTKYDLE</sequence>
<dbReference type="AlphaFoldDB" id="A0A0M3R9R4"/>
<dbReference type="GO" id="GO:0055085">
    <property type="term" value="P:transmembrane transport"/>
    <property type="evidence" value="ECO:0007669"/>
    <property type="project" value="InterPro"/>
</dbReference>
<evidence type="ECO:0000256" key="4">
    <source>
        <dbReference type="ARBA" id="ARBA00022692"/>
    </source>
</evidence>
<dbReference type="PROSITE" id="PS50928">
    <property type="entry name" value="ABC_TM1"/>
    <property type="match status" value="1"/>
</dbReference>
<dbReference type="GO" id="GO:0005886">
    <property type="term" value="C:plasma membrane"/>
    <property type="evidence" value="ECO:0007669"/>
    <property type="project" value="UniProtKB-SubCell"/>
</dbReference>
<gene>
    <name evidence="9" type="ORF">AM592_09940</name>
</gene>
<reference evidence="9 10" key="2">
    <citation type="journal article" date="2016" name="Int. J. Syst. Evol. Microbiol.">
        <title>Bacillus gobiensis sp. nov., isolated from a soil sample.</title>
        <authorList>
            <person name="Liu B."/>
            <person name="Liu G.H."/>
            <person name="Cetin S."/>
            <person name="Schumann P."/>
            <person name="Pan Z.Z."/>
            <person name="Chen Q.Q."/>
        </authorList>
    </citation>
    <scope>NUCLEOTIDE SEQUENCE [LARGE SCALE GENOMIC DNA]</scope>
    <source>
        <strain evidence="9 10">FJAT-4402</strain>
    </source>
</reference>
<evidence type="ECO:0000256" key="7">
    <source>
        <dbReference type="RuleBase" id="RU363032"/>
    </source>
</evidence>
<dbReference type="Gene3D" id="1.10.3720.10">
    <property type="entry name" value="MetI-like"/>
    <property type="match status" value="1"/>
</dbReference>
<dbReference type="PANTHER" id="PTHR30193:SF37">
    <property type="entry name" value="INNER MEMBRANE ABC TRANSPORTER PERMEASE PROTEIN YCJO"/>
    <property type="match status" value="1"/>
</dbReference>
<dbReference type="Proteomes" id="UP000067625">
    <property type="component" value="Chromosome"/>
</dbReference>
<dbReference type="PANTHER" id="PTHR30193">
    <property type="entry name" value="ABC TRANSPORTER PERMEASE PROTEIN"/>
    <property type="match status" value="1"/>
</dbReference>
<evidence type="ECO:0000256" key="1">
    <source>
        <dbReference type="ARBA" id="ARBA00004651"/>
    </source>
</evidence>
<dbReference type="InterPro" id="IPR035906">
    <property type="entry name" value="MetI-like_sf"/>
</dbReference>
<evidence type="ECO:0000256" key="2">
    <source>
        <dbReference type="ARBA" id="ARBA00022448"/>
    </source>
</evidence>
<protein>
    <submittedName>
        <fullName evidence="9">ABC transporter permease</fullName>
    </submittedName>
</protein>